<dbReference type="PANTHER" id="PTHR43312:SF1">
    <property type="entry name" value="NADP-DEPENDENT OXIDOREDUCTASE DOMAIN-CONTAINING PROTEIN"/>
    <property type="match status" value="1"/>
</dbReference>
<dbReference type="Pfam" id="PF00248">
    <property type="entry name" value="Aldo_ket_red"/>
    <property type="match status" value="1"/>
</dbReference>
<organism evidence="2 3">
    <name type="scientific">Pseudoalteromonas caenipelagi</name>
    <dbReference type="NCBI Taxonomy" id="2726988"/>
    <lineage>
        <taxon>Bacteria</taxon>
        <taxon>Pseudomonadati</taxon>
        <taxon>Pseudomonadota</taxon>
        <taxon>Gammaproteobacteria</taxon>
        <taxon>Alteromonadales</taxon>
        <taxon>Pseudoalteromonadaceae</taxon>
        <taxon>Pseudoalteromonas</taxon>
    </lineage>
</organism>
<dbReference type="InterPro" id="IPR036812">
    <property type="entry name" value="NAD(P)_OxRdtase_dom_sf"/>
</dbReference>
<dbReference type="Gene3D" id="3.20.20.100">
    <property type="entry name" value="NADP-dependent oxidoreductase domain"/>
    <property type="match status" value="1"/>
</dbReference>
<evidence type="ECO:0000259" key="1">
    <source>
        <dbReference type="Pfam" id="PF00248"/>
    </source>
</evidence>
<dbReference type="RefSeq" id="WP_171625868.1">
    <property type="nucleotide sequence ID" value="NZ_JABBPG010000003.1"/>
</dbReference>
<sequence length="294" mass="33310">MRLALGTVQFGLDYGISNKNGRPSYSEVERILHLANTENIKVLDTALGYGESHHSLATYEPLHSQFSIVTKLPPLHADIFSQTDIERYIRYVEQCFIDLKCTSLKALLFHQASDAFKPGVKALLDYLKEQKNTHRIQQLGVSVYSDTPASLLCESSFIDLVQLPFNAFDDYFKKTGVLKALASHGVEIHSRSCFLQGLLLMPIEQLTPYFRPWFTQLTMFHKQAKHHNVSLLTLCLAYVAKEPEINQILVGVNSERELTEILEAYQKVATIDPTELINMAVDDPKLTNPALWNK</sequence>
<gene>
    <name evidence="2" type="ORF">HG263_09630</name>
</gene>
<reference evidence="2 3" key="1">
    <citation type="submission" date="2020-04" db="EMBL/GenBank/DDBJ databases">
        <title>Pseudoalteromonas caenipelagi sp. nov., isolated from a tidal flat.</title>
        <authorList>
            <person name="Park S."/>
            <person name="Yoon J.-H."/>
        </authorList>
    </citation>
    <scope>NUCLEOTIDE SEQUENCE [LARGE SCALE GENOMIC DNA]</scope>
    <source>
        <strain evidence="2 3">JBTF-M23</strain>
    </source>
</reference>
<dbReference type="InterPro" id="IPR053135">
    <property type="entry name" value="AKR2_Oxidoreductase"/>
</dbReference>
<dbReference type="AlphaFoldDB" id="A0A849VGF2"/>
<feature type="domain" description="NADP-dependent oxidoreductase" evidence="1">
    <location>
        <begin position="2"/>
        <end position="271"/>
    </location>
</feature>
<dbReference type="PANTHER" id="PTHR43312">
    <property type="entry name" value="D-THREO-ALDOSE 1-DEHYDROGENASE"/>
    <property type="match status" value="1"/>
</dbReference>
<dbReference type="CDD" id="cd19097">
    <property type="entry name" value="AKR_unchar"/>
    <property type="match status" value="1"/>
</dbReference>
<dbReference type="InterPro" id="IPR023210">
    <property type="entry name" value="NADP_OxRdtase_dom"/>
</dbReference>
<comment type="caution">
    <text evidence="2">The sequence shown here is derived from an EMBL/GenBank/DDBJ whole genome shotgun (WGS) entry which is preliminary data.</text>
</comment>
<evidence type="ECO:0000313" key="2">
    <source>
        <dbReference type="EMBL" id="NOU50791.1"/>
    </source>
</evidence>
<dbReference type="Proteomes" id="UP000586305">
    <property type="component" value="Unassembled WGS sequence"/>
</dbReference>
<dbReference type="EMBL" id="JABBPG010000003">
    <property type="protein sequence ID" value="NOU50791.1"/>
    <property type="molecule type" value="Genomic_DNA"/>
</dbReference>
<name>A0A849VGF2_9GAMM</name>
<protein>
    <submittedName>
        <fullName evidence="2">Aldo/keto reductase</fullName>
    </submittedName>
</protein>
<dbReference type="SUPFAM" id="SSF51430">
    <property type="entry name" value="NAD(P)-linked oxidoreductase"/>
    <property type="match status" value="1"/>
</dbReference>
<keyword evidence="3" id="KW-1185">Reference proteome</keyword>
<accession>A0A849VGF2</accession>
<evidence type="ECO:0000313" key="3">
    <source>
        <dbReference type="Proteomes" id="UP000586305"/>
    </source>
</evidence>
<proteinExistence type="predicted"/>